<accession>A0A5B0E587</accession>
<dbReference type="RefSeq" id="WP_149620810.1">
    <property type="nucleotide sequence ID" value="NZ_VOBL01000026.1"/>
</dbReference>
<keyword evidence="1" id="KW-0812">Transmembrane</keyword>
<organism evidence="2 3">
    <name type="scientific">Paeniglutamicibacter gangotriensis</name>
    <dbReference type="NCBI Taxonomy" id="254787"/>
    <lineage>
        <taxon>Bacteria</taxon>
        <taxon>Bacillati</taxon>
        <taxon>Actinomycetota</taxon>
        <taxon>Actinomycetes</taxon>
        <taxon>Micrococcales</taxon>
        <taxon>Micrococcaceae</taxon>
        <taxon>Paeniglutamicibacter</taxon>
    </lineage>
</organism>
<keyword evidence="1" id="KW-1133">Transmembrane helix</keyword>
<evidence type="ECO:0000313" key="3">
    <source>
        <dbReference type="Proteomes" id="UP000323856"/>
    </source>
</evidence>
<dbReference type="OrthoDB" id="4951809at2"/>
<feature type="transmembrane region" description="Helical" evidence="1">
    <location>
        <begin position="103"/>
        <end position="124"/>
    </location>
</feature>
<dbReference type="EMBL" id="VOBL01000026">
    <property type="protein sequence ID" value="KAA0973462.1"/>
    <property type="molecule type" value="Genomic_DNA"/>
</dbReference>
<dbReference type="Proteomes" id="UP000323856">
    <property type="component" value="Unassembled WGS sequence"/>
</dbReference>
<sequence length="135" mass="15014">METAAVVGPVDVEYARGRAQHTFGKYITWTTASISYVVHGRTLESDIRASRSMRRPLDAKTLYPPLAWSTGEQVVLYVDPVRPERFVVFHEFKEEDAESIPRGAVVVMISTGAALLLPMVLIIAGTRNVSKARRL</sequence>
<keyword evidence="1" id="KW-0472">Membrane</keyword>
<comment type="caution">
    <text evidence="2">The sequence shown here is derived from an EMBL/GenBank/DDBJ whole genome shotgun (WGS) entry which is preliminary data.</text>
</comment>
<evidence type="ECO:0000256" key="1">
    <source>
        <dbReference type="SAM" id="Phobius"/>
    </source>
</evidence>
<evidence type="ECO:0008006" key="4">
    <source>
        <dbReference type="Google" id="ProtNLM"/>
    </source>
</evidence>
<dbReference type="AlphaFoldDB" id="A0A5B0E587"/>
<proteinExistence type="predicted"/>
<protein>
    <recommendedName>
        <fullName evidence="4">DUF3592 domain-containing protein</fullName>
    </recommendedName>
</protein>
<evidence type="ECO:0000313" key="2">
    <source>
        <dbReference type="EMBL" id="KAA0973462.1"/>
    </source>
</evidence>
<name>A0A5B0E587_9MICC</name>
<reference evidence="2 3" key="1">
    <citation type="submission" date="2019-07" db="EMBL/GenBank/DDBJ databases">
        <title>Analysis of the biochemical properties, biological activity and biotechnological potential of siderophores and biosurfactants produced by Antarctic psychrotolerant bacteria.</title>
        <authorList>
            <person name="Styczynski M."/>
            <person name="Krucon T."/>
            <person name="Decewicz P."/>
            <person name="Dziewit L."/>
        </authorList>
    </citation>
    <scope>NUCLEOTIDE SEQUENCE [LARGE SCALE GENOMIC DNA]</scope>
    <source>
        <strain evidence="2 3">ANT_H27</strain>
    </source>
</reference>
<gene>
    <name evidence="2" type="ORF">FQ154_18260</name>
</gene>